<dbReference type="PROSITE" id="PS00436">
    <property type="entry name" value="PEROXIDASE_2"/>
    <property type="match status" value="1"/>
</dbReference>
<gene>
    <name evidence="22" type="ORF">QJS04_geneDACA010970</name>
</gene>
<keyword evidence="13" id="KW-0873">Pyrrolidone carboxylic acid</keyword>
<dbReference type="GO" id="GO:0046872">
    <property type="term" value="F:metal ion binding"/>
    <property type="evidence" value="ECO:0007669"/>
    <property type="project" value="UniProtKB-UniRule"/>
</dbReference>
<evidence type="ECO:0000256" key="19">
    <source>
        <dbReference type="PIRSR" id="PIRSR600823-5"/>
    </source>
</evidence>
<feature type="binding site" evidence="17">
    <location>
        <position position="123"/>
    </location>
    <ligand>
        <name>Ca(2+)</name>
        <dbReference type="ChEBI" id="CHEBI:29108"/>
        <label>1</label>
    </ligand>
</feature>
<dbReference type="GO" id="GO:0140825">
    <property type="term" value="F:lactoperoxidase activity"/>
    <property type="evidence" value="ECO:0007669"/>
    <property type="project" value="UniProtKB-EC"/>
</dbReference>
<feature type="signal peptide" evidence="20">
    <location>
        <begin position="1"/>
        <end position="26"/>
    </location>
</feature>
<keyword evidence="14 20" id="KW-0376">Hydrogen peroxide</keyword>
<comment type="similarity">
    <text evidence="3">Belongs to the peroxidase family. Ascorbate peroxidase subfamily.</text>
</comment>
<evidence type="ECO:0000256" key="10">
    <source>
        <dbReference type="ARBA" id="ARBA00023002"/>
    </source>
</evidence>
<dbReference type="InterPro" id="IPR019793">
    <property type="entry name" value="Peroxidases_heam-ligand_BS"/>
</dbReference>
<proteinExistence type="inferred from homology"/>
<dbReference type="CDD" id="cd00693">
    <property type="entry name" value="secretory_peroxidase"/>
    <property type="match status" value="1"/>
</dbReference>
<dbReference type="PANTHER" id="PTHR31517:SF59">
    <property type="entry name" value="PEROXIDASE"/>
    <property type="match status" value="1"/>
</dbReference>
<evidence type="ECO:0000256" key="12">
    <source>
        <dbReference type="ARBA" id="ARBA00023157"/>
    </source>
</evidence>
<feature type="domain" description="Plant heme peroxidase family profile" evidence="21">
    <location>
        <begin position="58"/>
        <end position="362"/>
    </location>
</feature>
<feature type="binding site" evidence="17">
    <location>
        <position position="107"/>
    </location>
    <ligand>
        <name>Ca(2+)</name>
        <dbReference type="ChEBI" id="CHEBI:29108"/>
        <label>1</label>
    </ligand>
</feature>
<dbReference type="InterPro" id="IPR002016">
    <property type="entry name" value="Haem_peroxidase"/>
</dbReference>
<feature type="disulfide bond" evidence="19">
    <location>
        <begin position="68"/>
        <end position="151"/>
    </location>
</feature>
<keyword evidence="6 20" id="KW-0575">Peroxidase</keyword>
<dbReference type="GO" id="GO:0005576">
    <property type="term" value="C:extracellular region"/>
    <property type="evidence" value="ECO:0007669"/>
    <property type="project" value="UniProtKB-SubCell"/>
</dbReference>
<feature type="chain" id="PRO_5043110231" description="Peroxidase" evidence="20">
    <location>
        <begin position="27"/>
        <end position="370"/>
    </location>
</feature>
<dbReference type="EC" id="1.11.1.7" evidence="4 20"/>
<feature type="site" description="Transition state stabilizer" evidence="18">
    <location>
        <position position="95"/>
    </location>
</feature>
<feature type="binding site" evidence="17">
    <location>
        <position position="103"/>
    </location>
    <ligand>
        <name>Ca(2+)</name>
        <dbReference type="ChEBI" id="CHEBI:29108"/>
        <label>1</label>
    </ligand>
</feature>
<dbReference type="FunFam" id="1.10.420.10:FF:000001">
    <property type="entry name" value="Peroxidase"/>
    <property type="match status" value="1"/>
</dbReference>
<feature type="binding site" evidence="17">
    <location>
        <position position="230"/>
    </location>
    <ligand>
        <name>Ca(2+)</name>
        <dbReference type="ChEBI" id="CHEBI:29108"/>
        <label>2</label>
    </ligand>
</feature>
<comment type="cofactor">
    <cofactor evidence="17 20">
        <name>Ca(2+)</name>
        <dbReference type="ChEBI" id="CHEBI:29108"/>
    </cofactor>
    <text evidence="17 20">Binds 2 calcium ions per subunit.</text>
</comment>
<evidence type="ECO:0000256" key="7">
    <source>
        <dbReference type="ARBA" id="ARBA00022617"/>
    </source>
</evidence>
<accession>A0AAV9BE07</accession>
<comment type="cofactor">
    <cofactor evidence="17 20">
        <name>heme b</name>
        <dbReference type="ChEBI" id="CHEBI:60344"/>
    </cofactor>
    <text evidence="17 20">Binds 1 heme b (iron(II)-protoporphyrin IX) group per subunit.</text>
</comment>
<dbReference type="PANTHER" id="PTHR31517">
    <property type="match status" value="1"/>
</dbReference>
<evidence type="ECO:0000256" key="15">
    <source>
        <dbReference type="PIRSR" id="PIRSR600823-1"/>
    </source>
</evidence>
<feature type="disulfide bond" evidence="19">
    <location>
        <begin position="236"/>
        <end position="268"/>
    </location>
</feature>
<keyword evidence="12 19" id="KW-1015">Disulfide bond</keyword>
<keyword evidence="23" id="KW-1185">Reference proteome</keyword>
<dbReference type="InterPro" id="IPR000823">
    <property type="entry name" value="Peroxidase_pln"/>
</dbReference>
<evidence type="ECO:0000256" key="14">
    <source>
        <dbReference type="ARBA" id="ARBA00023324"/>
    </source>
</evidence>
<evidence type="ECO:0000256" key="3">
    <source>
        <dbReference type="ARBA" id="ARBA00006873"/>
    </source>
</evidence>
<dbReference type="GO" id="GO:0042744">
    <property type="term" value="P:hydrogen peroxide catabolic process"/>
    <property type="evidence" value="ECO:0007669"/>
    <property type="project" value="UniProtKB-KW"/>
</dbReference>
<evidence type="ECO:0000256" key="8">
    <source>
        <dbReference type="ARBA" id="ARBA00022723"/>
    </source>
</evidence>
<evidence type="ECO:0000256" key="9">
    <source>
        <dbReference type="ARBA" id="ARBA00022837"/>
    </source>
</evidence>
<dbReference type="Gene3D" id="1.10.520.10">
    <property type="match status" value="1"/>
</dbReference>
<dbReference type="InterPro" id="IPR033905">
    <property type="entry name" value="Secretory_peroxidase"/>
</dbReference>
<evidence type="ECO:0000256" key="4">
    <source>
        <dbReference type="ARBA" id="ARBA00012313"/>
    </source>
</evidence>
<feature type="binding site" evidence="17">
    <location>
        <position position="282"/>
    </location>
    <ligand>
        <name>Ca(2+)</name>
        <dbReference type="ChEBI" id="CHEBI:29108"/>
        <label>2</label>
    </ligand>
</feature>
<evidence type="ECO:0000256" key="6">
    <source>
        <dbReference type="ARBA" id="ARBA00022559"/>
    </source>
</evidence>
<comment type="function">
    <text evidence="2">Removal of H(2)O(2), oxidation of toxic reductants, biosynthesis and degradation of lignin, suberization, auxin catabolism, response to environmental stresses such as wounding, pathogen attack and oxidative stress. These functions might be dependent on each isozyme/isoform in each plant tissue.</text>
</comment>
<feature type="disulfide bond" evidence="19">
    <location>
        <begin position="101"/>
        <end position="106"/>
    </location>
</feature>
<keyword evidence="20" id="KW-0732">Signal</keyword>
<evidence type="ECO:0000256" key="11">
    <source>
        <dbReference type="ARBA" id="ARBA00023004"/>
    </source>
</evidence>
<dbReference type="SUPFAM" id="SSF48113">
    <property type="entry name" value="Heme-dependent peroxidases"/>
    <property type="match status" value="1"/>
</dbReference>
<feature type="binding site" evidence="17">
    <location>
        <position position="109"/>
    </location>
    <ligand>
        <name>Ca(2+)</name>
        <dbReference type="ChEBI" id="CHEBI:29108"/>
        <label>1</label>
    </ligand>
</feature>
<comment type="subcellular location">
    <subcellularLocation>
        <location evidence="20">Secreted</location>
    </subcellularLocation>
</comment>
<feature type="binding site" description="axial binding residue" evidence="17">
    <location>
        <position position="229"/>
    </location>
    <ligand>
        <name>heme b</name>
        <dbReference type="ChEBI" id="CHEBI:60344"/>
    </ligand>
    <ligandPart>
        <name>Fe</name>
        <dbReference type="ChEBI" id="CHEBI:18248"/>
    </ligandPart>
</feature>
<reference evidence="22" key="2">
    <citation type="submission" date="2023-06" db="EMBL/GenBank/DDBJ databases">
        <authorList>
            <person name="Ma L."/>
            <person name="Liu K.-W."/>
            <person name="Li Z."/>
            <person name="Hsiao Y.-Y."/>
            <person name="Qi Y."/>
            <person name="Fu T."/>
            <person name="Tang G."/>
            <person name="Zhang D."/>
            <person name="Sun W.-H."/>
            <person name="Liu D.-K."/>
            <person name="Li Y."/>
            <person name="Chen G.-Z."/>
            <person name="Liu X.-D."/>
            <person name="Liao X.-Y."/>
            <person name="Jiang Y.-T."/>
            <person name="Yu X."/>
            <person name="Hao Y."/>
            <person name="Huang J."/>
            <person name="Zhao X.-W."/>
            <person name="Ke S."/>
            <person name="Chen Y.-Y."/>
            <person name="Wu W.-L."/>
            <person name="Hsu J.-L."/>
            <person name="Lin Y.-F."/>
            <person name="Huang M.-D."/>
            <person name="Li C.-Y."/>
            <person name="Huang L."/>
            <person name="Wang Z.-W."/>
            <person name="Zhao X."/>
            <person name="Zhong W.-Y."/>
            <person name="Peng D.-H."/>
            <person name="Ahmad S."/>
            <person name="Lan S."/>
            <person name="Zhang J.-S."/>
            <person name="Tsai W.-C."/>
            <person name="Van De Peer Y."/>
            <person name="Liu Z.-J."/>
        </authorList>
    </citation>
    <scope>NUCLEOTIDE SEQUENCE</scope>
    <source>
        <strain evidence="22">SCP</strain>
        <tissue evidence="22">Leaves</tissue>
    </source>
</reference>
<dbReference type="PRINTS" id="PR00458">
    <property type="entry name" value="PEROXIDASE"/>
</dbReference>
<reference evidence="22" key="1">
    <citation type="journal article" date="2023" name="Nat. Commun.">
        <title>Diploid and tetraploid genomes of Acorus and the evolution of monocots.</title>
        <authorList>
            <person name="Ma L."/>
            <person name="Liu K.W."/>
            <person name="Li Z."/>
            <person name="Hsiao Y.Y."/>
            <person name="Qi Y."/>
            <person name="Fu T."/>
            <person name="Tang G.D."/>
            <person name="Zhang D."/>
            <person name="Sun W.H."/>
            <person name="Liu D.K."/>
            <person name="Li Y."/>
            <person name="Chen G.Z."/>
            <person name="Liu X.D."/>
            <person name="Liao X.Y."/>
            <person name="Jiang Y.T."/>
            <person name="Yu X."/>
            <person name="Hao Y."/>
            <person name="Huang J."/>
            <person name="Zhao X.W."/>
            <person name="Ke S."/>
            <person name="Chen Y.Y."/>
            <person name="Wu W.L."/>
            <person name="Hsu J.L."/>
            <person name="Lin Y.F."/>
            <person name="Huang M.D."/>
            <person name="Li C.Y."/>
            <person name="Huang L."/>
            <person name="Wang Z.W."/>
            <person name="Zhao X."/>
            <person name="Zhong W.Y."/>
            <person name="Peng D.H."/>
            <person name="Ahmad S."/>
            <person name="Lan S."/>
            <person name="Zhang J.S."/>
            <person name="Tsai W.C."/>
            <person name="Van de Peer Y."/>
            <person name="Liu Z.J."/>
        </authorList>
    </citation>
    <scope>NUCLEOTIDE SEQUENCE</scope>
    <source>
        <strain evidence="22">SCP</strain>
    </source>
</reference>
<keyword evidence="11 17" id="KW-0408">Iron</keyword>
<dbReference type="PROSITE" id="PS50873">
    <property type="entry name" value="PEROXIDASE_4"/>
    <property type="match status" value="1"/>
</dbReference>
<dbReference type="Proteomes" id="UP001179952">
    <property type="component" value="Unassembled WGS sequence"/>
</dbReference>
<dbReference type="Pfam" id="PF00141">
    <property type="entry name" value="peroxidase"/>
    <property type="match status" value="1"/>
</dbReference>
<evidence type="ECO:0000256" key="17">
    <source>
        <dbReference type="PIRSR" id="PIRSR600823-3"/>
    </source>
</evidence>
<evidence type="ECO:0000256" key="1">
    <source>
        <dbReference type="ARBA" id="ARBA00000189"/>
    </source>
</evidence>
<feature type="disulfide bond" evidence="19">
    <location>
        <begin position="157"/>
        <end position="358"/>
    </location>
</feature>
<dbReference type="FunFam" id="1.10.520.10:FF:000008">
    <property type="entry name" value="Peroxidase"/>
    <property type="match status" value="1"/>
</dbReference>
<keyword evidence="8 17" id="KW-0479">Metal-binding</keyword>
<feature type="binding site" evidence="17">
    <location>
        <position position="100"/>
    </location>
    <ligand>
        <name>Ca(2+)</name>
        <dbReference type="ChEBI" id="CHEBI:29108"/>
        <label>1</label>
    </ligand>
</feature>
<evidence type="ECO:0000313" key="22">
    <source>
        <dbReference type="EMBL" id="KAK1274949.1"/>
    </source>
</evidence>
<keyword evidence="9 17" id="KW-0106">Calcium</keyword>
<keyword evidence="7 20" id="KW-0349">Heme</keyword>
<feature type="active site" description="Proton acceptor" evidence="15">
    <location>
        <position position="99"/>
    </location>
</feature>
<dbReference type="GO" id="GO:0006979">
    <property type="term" value="P:response to oxidative stress"/>
    <property type="evidence" value="ECO:0007669"/>
    <property type="project" value="UniProtKB-UniRule"/>
</dbReference>
<feature type="binding site" evidence="17">
    <location>
        <position position="105"/>
    </location>
    <ligand>
        <name>Ca(2+)</name>
        <dbReference type="ChEBI" id="CHEBI:29108"/>
        <label>1</label>
    </ligand>
</feature>
<feature type="binding site" evidence="17">
    <location>
        <position position="285"/>
    </location>
    <ligand>
        <name>Ca(2+)</name>
        <dbReference type="ChEBI" id="CHEBI:29108"/>
        <label>2</label>
    </ligand>
</feature>
<dbReference type="PRINTS" id="PR00461">
    <property type="entry name" value="PLPEROXIDASE"/>
</dbReference>
<protein>
    <recommendedName>
        <fullName evidence="4 20">Peroxidase</fullName>
        <ecNumber evidence="4 20">1.11.1.7</ecNumber>
    </recommendedName>
</protein>
<evidence type="ECO:0000259" key="21">
    <source>
        <dbReference type="PROSITE" id="PS50873"/>
    </source>
</evidence>
<evidence type="ECO:0000256" key="13">
    <source>
        <dbReference type="ARBA" id="ARBA00023283"/>
    </source>
</evidence>
<dbReference type="EMBL" id="JAUJYN010000003">
    <property type="protein sequence ID" value="KAK1274949.1"/>
    <property type="molecule type" value="Genomic_DNA"/>
</dbReference>
<evidence type="ECO:0000313" key="23">
    <source>
        <dbReference type="Proteomes" id="UP001179952"/>
    </source>
</evidence>
<dbReference type="PROSITE" id="PS00435">
    <property type="entry name" value="PEROXIDASE_1"/>
    <property type="match status" value="1"/>
</dbReference>
<evidence type="ECO:0000256" key="2">
    <source>
        <dbReference type="ARBA" id="ARBA00002322"/>
    </source>
</evidence>
<name>A0AAV9BE07_ACOGR</name>
<comment type="similarity">
    <text evidence="20">Belongs to the peroxidase family. Classical plant (class III) peroxidase subfamily.</text>
</comment>
<feature type="binding site" evidence="16">
    <location>
        <position position="199"/>
    </location>
    <ligand>
        <name>substrate</name>
    </ligand>
</feature>
<dbReference type="AlphaFoldDB" id="A0AAV9BE07"/>
<comment type="caution">
    <text evidence="22">The sequence shown here is derived from an EMBL/GenBank/DDBJ whole genome shotgun (WGS) entry which is preliminary data.</text>
</comment>
<dbReference type="Gene3D" id="1.10.420.10">
    <property type="entry name" value="Peroxidase, domain 2"/>
    <property type="match status" value="1"/>
</dbReference>
<organism evidence="22 23">
    <name type="scientific">Acorus gramineus</name>
    <name type="common">Dwarf sweet flag</name>
    <dbReference type="NCBI Taxonomy" id="55184"/>
    <lineage>
        <taxon>Eukaryota</taxon>
        <taxon>Viridiplantae</taxon>
        <taxon>Streptophyta</taxon>
        <taxon>Embryophyta</taxon>
        <taxon>Tracheophyta</taxon>
        <taxon>Spermatophyta</taxon>
        <taxon>Magnoliopsida</taxon>
        <taxon>Liliopsida</taxon>
        <taxon>Acoraceae</taxon>
        <taxon>Acorus</taxon>
    </lineage>
</organism>
<keyword evidence="5 20" id="KW-0964">Secreted</keyword>
<feature type="binding site" evidence="17">
    <location>
        <position position="290"/>
    </location>
    <ligand>
        <name>Ca(2+)</name>
        <dbReference type="ChEBI" id="CHEBI:29108"/>
        <label>2</label>
    </ligand>
</feature>
<dbReference type="InterPro" id="IPR010255">
    <property type="entry name" value="Haem_peroxidase_sf"/>
</dbReference>
<dbReference type="InterPro" id="IPR019794">
    <property type="entry name" value="Peroxidases_AS"/>
</dbReference>
<evidence type="ECO:0000256" key="5">
    <source>
        <dbReference type="ARBA" id="ARBA00022525"/>
    </source>
</evidence>
<evidence type="ECO:0000256" key="16">
    <source>
        <dbReference type="PIRSR" id="PIRSR600823-2"/>
    </source>
</evidence>
<comment type="catalytic activity">
    <reaction evidence="1 20">
        <text>2 a phenolic donor + H2O2 = 2 a phenolic radical donor + 2 H2O</text>
        <dbReference type="Rhea" id="RHEA:56136"/>
        <dbReference type="ChEBI" id="CHEBI:15377"/>
        <dbReference type="ChEBI" id="CHEBI:16240"/>
        <dbReference type="ChEBI" id="CHEBI:139520"/>
        <dbReference type="ChEBI" id="CHEBI:139521"/>
        <dbReference type="EC" id="1.11.1.7"/>
    </reaction>
</comment>
<evidence type="ECO:0000256" key="18">
    <source>
        <dbReference type="PIRSR" id="PIRSR600823-4"/>
    </source>
</evidence>
<evidence type="ECO:0000256" key="20">
    <source>
        <dbReference type="RuleBase" id="RU362060"/>
    </source>
</evidence>
<keyword evidence="10 20" id="KW-0560">Oxidoreductase</keyword>
<dbReference type="GO" id="GO:0020037">
    <property type="term" value="F:heme binding"/>
    <property type="evidence" value="ECO:0007669"/>
    <property type="project" value="UniProtKB-UniRule"/>
</dbReference>
<sequence>MSVHALASPLLTTLFCFFFSFYFVLASDTTFSNGGGYKSSSSSSLASTTTNTTSLSNQLSVDFYSKSCPNLEQLVGSITSQRFKEAPVTGPATIRLFFHDCFVEGCDASVLIEAKPRARRLPEKSAEDNRNLGVDAFDVVKRAKGAVEAKCPGVVSCADILAVAARDFVHLAGGPYYQVKKGRRDGKISRATRVKPNLPRANSTVPDLLTLFASKGLTQRDLVALSGAHTIGFSHCDQFLPRLYNYANTQKPDPRIDPRLLKALRMSCPARGGNADVVAPFDVKTPFEFDHAYYGNLEAGLGLLETDQGLYADGRTKGVVVEMGRDKEGFFKAFVEGMERMGSIGVKTGREGEVRRDCSRHVKVKGVKVS</sequence>